<evidence type="ECO:0000259" key="2">
    <source>
        <dbReference type="Pfam" id="PF13505"/>
    </source>
</evidence>
<dbReference type="EMBL" id="FPHE01000072">
    <property type="protein sequence ID" value="SFV56909.1"/>
    <property type="molecule type" value="Genomic_DNA"/>
</dbReference>
<dbReference type="Pfam" id="PF13505">
    <property type="entry name" value="OMP_b-brl"/>
    <property type="match status" value="1"/>
</dbReference>
<protein>
    <submittedName>
        <fullName evidence="3">Putative outer membrane protein A</fullName>
    </submittedName>
</protein>
<dbReference type="SUPFAM" id="SSF56925">
    <property type="entry name" value="OMPA-like"/>
    <property type="match status" value="1"/>
</dbReference>
<reference evidence="3" key="1">
    <citation type="submission" date="2016-10" db="EMBL/GenBank/DDBJ databases">
        <authorList>
            <person name="de Groot N.N."/>
        </authorList>
    </citation>
    <scope>NUCLEOTIDE SEQUENCE</scope>
</reference>
<proteinExistence type="predicted"/>
<accession>A0A1W1BTQ0</accession>
<dbReference type="AlphaFoldDB" id="A0A1W1BTQ0"/>
<dbReference type="InterPro" id="IPR011250">
    <property type="entry name" value="OMP/PagP_B-barrel"/>
</dbReference>
<gene>
    <name evidence="3" type="ORF">MNB_SV-12-181</name>
</gene>
<sequence length="239" mass="25616">MKNIKLSIITLISIGTLGYAGGEFSTITPYENEDIELATEAVVEEPVIVKSVVVEPKSVATPLKVEQKEINPSGFYAGLGITGVRYDTSCNCPIGAGTDKNIALLGRVGYDFNRYIGIEVRGMKTIAEDDGADISHTGLFIKPMIPLMNYTNIYALIGAAKTSTKGKLQKISAEGLALGAGLEVDLSKDSAKDGKYSREFDGEGDQEKGIGLFIDYERLVVKDNAPDIDTVSAGVTYDF</sequence>
<evidence type="ECO:0000313" key="3">
    <source>
        <dbReference type="EMBL" id="SFV56909.1"/>
    </source>
</evidence>
<keyword evidence="1" id="KW-0732">Signal</keyword>
<name>A0A1W1BTQ0_9ZZZZ</name>
<organism evidence="3">
    <name type="scientific">hydrothermal vent metagenome</name>
    <dbReference type="NCBI Taxonomy" id="652676"/>
    <lineage>
        <taxon>unclassified sequences</taxon>
        <taxon>metagenomes</taxon>
        <taxon>ecological metagenomes</taxon>
    </lineage>
</organism>
<evidence type="ECO:0000256" key="1">
    <source>
        <dbReference type="ARBA" id="ARBA00022729"/>
    </source>
</evidence>
<dbReference type="InterPro" id="IPR027385">
    <property type="entry name" value="Beta-barrel_OMP"/>
</dbReference>
<dbReference type="Gene3D" id="2.40.160.20">
    <property type="match status" value="1"/>
</dbReference>
<feature type="domain" description="Outer membrane protein beta-barrel" evidence="2">
    <location>
        <begin position="67"/>
        <end position="239"/>
    </location>
</feature>